<evidence type="ECO:0000256" key="3">
    <source>
        <dbReference type="ARBA" id="ARBA00023002"/>
    </source>
</evidence>
<dbReference type="Gene3D" id="3.40.30.10">
    <property type="entry name" value="Glutaredoxin"/>
    <property type="match status" value="1"/>
</dbReference>
<dbReference type="GO" id="GO:0004601">
    <property type="term" value="F:peroxidase activity"/>
    <property type="evidence" value="ECO:0007669"/>
    <property type="project" value="UniProtKB-KW"/>
</dbReference>
<dbReference type="PROSITE" id="PS51355">
    <property type="entry name" value="GLUTATHIONE_PEROXID_3"/>
    <property type="match status" value="1"/>
</dbReference>
<dbReference type="Pfam" id="PF00255">
    <property type="entry name" value="GSHPx"/>
    <property type="match status" value="1"/>
</dbReference>
<keyword evidence="3 4" id="KW-0560">Oxidoreductase</keyword>
<organism evidence="5 6">
    <name type="scientific">Pseudoxanthomonas kaohsiungensis</name>
    <dbReference type="NCBI Taxonomy" id="283923"/>
    <lineage>
        <taxon>Bacteria</taxon>
        <taxon>Pseudomonadati</taxon>
        <taxon>Pseudomonadota</taxon>
        <taxon>Gammaproteobacteria</taxon>
        <taxon>Lysobacterales</taxon>
        <taxon>Lysobacteraceae</taxon>
        <taxon>Pseudoxanthomonas</taxon>
    </lineage>
</organism>
<dbReference type="InterPro" id="IPR036249">
    <property type="entry name" value="Thioredoxin-like_sf"/>
</dbReference>
<sequence>MTDTLDAIAVTTIDGRPATLGDWAGKVRLVVNVASKCGLTPQYEGLEKLYREKHAAGLEVLGFPANDFLGQEPGDEAQIASFCSVNFDVTFPMFAKIAVTGDGIHPLYRALVAAQPAATGEGPMRGKLAGAGIAINPAPGVLWNFEKFLVGREGRVVARFAPDVTADDPRLRAAIDAALAA</sequence>
<evidence type="ECO:0000256" key="2">
    <source>
        <dbReference type="ARBA" id="ARBA00022559"/>
    </source>
</evidence>
<keyword evidence="2 4" id="KW-0575">Peroxidase</keyword>
<dbReference type="CDD" id="cd00340">
    <property type="entry name" value="GSH_Peroxidase"/>
    <property type="match status" value="1"/>
</dbReference>
<dbReference type="Proteomes" id="UP001597033">
    <property type="component" value="Unassembled WGS sequence"/>
</dbReference>
<dbReference type="PANTHER" id="PTHR11592">
    <property type="entry name" value="GLUTATHIONE PEROXIDASE"/>
    <property type="match status" value="1"/>
</dbReference>
<proteinExistence type="inferred from homology"/>
<dbReference type="PANTHER" id="PTHR11592:SF40">
    <property type="entry name" value="THIOREDOXIN_GLUTATHIONE PEROXIDASE BTUE"/>
    <property type="match status" value="1"/>
</dbReference>
<evidence type="ECO:0000256" key="1">
    <source>
        <dbReference type="ARBA" id="ARBA00006926"/>
    </source>
</evidence>
<dbReference type="EMBL" id="JBHTKN010000005">
    <property type="protein sequence ID" value="MFD1042416.1"/>
    <property type="molecule type" value="Genomic_DNA"/>
</dbReference>
<dbReference type="PRINTS" id="PR01011">
    <property type="entry name" value="GLUTPROXDASE"/>
</dbReference>
<protein>
    <recommendedName>
        <fullName evidence="4">Glutathione peroxidase</fullName>
    </recommendedName>
</protein>
<reference evidence="6" key="1">
    <citation type="journal article" date="2019" name="Int. J. Syst. Evol. Microbiol.">
        <title>The Global Catalogue of Microorganisms (GCM) 10K type strain sequencing project: providing services to taxonomists for standard genome sequencing and annotation.</title>
        <authorList>
            <consortium name="The Broad Institute Genomics Platform"/>
            <consortium name="The Broad Institute Genome Sequencing Center for Infectious Disease"/>
            <person name="Wu L."/>
            <person name="Ma J."/>
        </authorList>
    </citation>
    <scope>NUCLEOTIDE SEQUENCE [LARGE SCALE GENOMIC DNA]</scope>
    <source>
        <strain evidence="6">CCUG 55854</strain>
    </source>
</reference>
<evidence type="ECO:0000313" key="6">
    <source>
        <dbReference type="Proteomes" id="UP001597033"/>
    </source>
</evidence>
<dbReference type="RefSeq" id="WP_162375972.1">
    <property type="nucleotide sequence ID" value="NZ_JBHTKN010000005.1"/>
</dbReference>
<gene>
    <name evidence="5" type="ORF">ACFQ2N_08640</name>
</gene>
<keyword evidence="6" id="KW-1185">Reference proteome</keyword>
<comment type="similarity">
    <text evidence="1 4">Belongs to the glutathione peroxidase family.</text>
</comment>
<comment type="caution">
    <text evidence="5">The sequence shown here is derived from an EMBL/GenBank/DDBJ whole genome shotgun (WGS) entry which is preliminary data.</text>
</comment>
<evidence type="ECO:0000313" key="5">
    <source>
        <dbReference type="EMBL" id="MFD1042416.1"/>
    </source>
</evidence>
<accession>A0ABW3LXV2</accession>
<dbReference type="PIRSF" id="PIRSF000303">
    <property type="entry name" value="Glutathion_perox"/>
    <property type="match status" value="1"/>
</dbReference>
<dbReference type="SUPFAM" id="SSF52833">
    <property type="entry name" value="Thioredoxin-like"/>
    <property type="match status" value="1"/>
</dbReference>
<evidence type="ECO:0000256" key="4">
    <source>
        <dbReference type="RuleBase" id="RU000499"/>
    </source>
</evidence>
<dbReference type="InterPro" id="IPR000889">
    <property type="entry name" value="Glutathione_peroxidase"/>
</dbReference>
<name>A0ABW3LXV2_9GAMM</name>